<gene>
    <name evidence="1" type="ORF">F3N42_01165</name>
</gene>
<dbReference type="RefSeq" id="WP_150862547.1">
    <property type="nucleotide sequence ID" value="NZ_VYXP01000001.1"/>
</dbReference>
<reference evidence="1 2" key="1">
    <citation type="submission" date="2019-09" db="EMBL/GenBank/DDBJ databases">
        <title>Wenzhouxiangella sp. Genome sequencing and assembly.</title>
        <authorList>
            <person name="Zhang R."/>
        </authorList>
    </citation>
    <scope>NUCLEOTIDE SEQUENCE [LARGE SCALE GENOMIC DNA]</scope>
    <source>
        <strain evidence="1 2">W260</strain>
    </source>
</reference>
<evidence type="ECO:0000313" key="2">
    <source>
        <dbReference type="Proteomes" id="UP000325372"/>
    </source>
</evidence>
<dbReference type="Proteomes" id="UP000325372">
    <property type="component" value="Unassembled WGS sequence"/>
</dbReference>
<keyword evidence="2" id="KW-1185">Reference proteome</keyword>
<dbReference type="InterPro" id="IPR027417">
    <property type="entry name" value="P-loop_NTPase"/>
</dbReference>
<name>A0A5N0TG92_9GAMM</name>
<dbReference type="SUPFAM" id="SSF52540">
    <property type="entry name" value="P-loop containing nucleoside triphosphate hydrolases"/>
    <property type="match status" value="1"/>
</dbReference>
<dbReference type="AlphaFoldDB" id="A0A5N0TG92"/>
<organism evidence="1 2">
    <name type="scientific">Marinihelvus fidelis</name>
    <dbReference type="NCBI Taxonomy" id="2613842"/>
    <lineage>
        <taxon>Bacteria</taxon>
        <taxon>Pseudomonadati</taxon>
        <taxon>Pseudomonadota</taxon>
        <taxon>Gammaproteobacteria</taxon>
        <taxon>Chromatiales</taxon>
        <taxon>Wenzhouxiangellaceae</taxon>
        <taxon>Marinihelvus</taxon>
    </lineage>
</organism>
<evidence type="ECO:0008006" key="3">
    <source>
        <dbReference type="Google" id="ProtNLM"/>
    </source>
</evidence>
<evidence type="ECO:0000313" key="1">
    <source>
        <dbReference type="EMBL" id="KAA9134183.1"/>
    </source>
</evidence>
<accession>A0A5N0TG92</accession>
<comment type="caution">
    <text evidence="1">The sequence shown here is derived from an EMBL/GenBank/DDBJ whole genome shotgun (WGS) entry which is preliminary data.</text>
</comment>
<sequence length="359" mass="38839">MTAQPDLRQLMADTRLYPFQVNWLVQQVQLLQVDPAFYEQAAFLDQRAIQPGTQGAWFTFEQLQPMVSAAPPRRLGLIFHIGHCGSTLLSRALALADGLFSLREPLPLRDLALLWAERDLPWSPRSAGEILDGAAFMRALWARTPAAGQTAVLKATSFCSLLAAPWLARFSDDRAVCLAMSPQAYIATVLGAEGYVVDLLGGAKPRMAGLSQATGAELVPVHALSPGEIAAMTFAAELVAMQGADQAAAGRVLRVDFDHYLAQPGPTLQAMAAHFGQPIDEPALGRILANPVLGRYSKATDYPFSAEQRQQRLRDSRAANTAEIRKGLDWLAAFADDHAILADALAAFGYTTDDRTGQD</sequence>
<dbReference type="EMBL" id="VYXP01000001">
    <property type="protein sequence ID" value="KAA9134183.1"/>
    <property type="molecule type" value="Genomic_DNA"/>
</dbReference>
<dbReference type="Gene3D" id="3.40.50.300">
    <property type="entry name" value="P-loop containing nucleotide triphosphate hydrolases"/>
    <property type="match status" value="1"/>
</dbReference>
<proteinExistence type="predicted"/>
<protein>
    <recommendedName>
        <fullName evidence="3">Sulfotransferase</fullName>
    </recommendedName>
</protein>